<proteinExistence type="predicted"/>
<evidence type="ECO:0000313" key="3">
    <source>
        <dbReference type="Proteomes" id="UP000273001"/>
    </source>
</evidence>
<organism evidence="2 3">
    <name type="scientific">Actinomyces lilanjuaniae</name>
    <dbReference type="NCBI Taxonomy" id="2321394"/>
    <lineage>
        <taxon>Bacteria</taxon>
        <taxon>Bacillati</taxon>
        <taxon>Actinomycetota</taxon>
        <taxon>Actinomycetes</taxon>
        <taxon>Actinomycetales</taxon>
        <taxon>Actinomycetaceae</taxon>
        <taxon>Actinomyces</taxon>
    </lineage>
</organism>
<accession>A0ABM6Z0X9</accession>
<reference evidence="2 3" key="1">
    <citation type="submission" date="2018-09" db="EMBL/GenBank/DDBJ databases">
        <authorList>
            <person name="Li J."/>
        </authorList>
    </citation>
    <scope>NUCLEOTIDE SEQUENCE [LARGE SCALE GENOMIC DNA]</scope>
    <source>
        <strain evidence="2 3">2129</strain>
    </source>
</reference>
<protein>
    <submittedName>
        <fullName evidence="2">Uncharacterized protein</fullName>
    </submittedName>
</protein>
<dbReference type="EMBL" id="CP032514">
    <property type="protein sequence ID" value="AYD88902.1"/>
    <property type="molecule type" value="Genomic_DNA"/>
</dbReference>
<evidence type="ECO:0000256" key="1">
    <source>
        <dbReference type="SAM" id="MobiDB-lite"/>
    </source>
</evidence>
<evidence type="ECO:0000313" key="2">
    <source>
        <dbReference type="EMBL" id="AYD88902.1"/>
    </source>
</evidence>
<feature type="region of interest" description="Disordered" evidence="1">
    <location>
        <begin position="1"/>
        <end position="51"/>
    </location>
</feature>
<keyword evidence="3" id="KW-1185">Reference proteome</keyword>
<sequence length="154" mass="16003">MARQAGQRRATAVHTVQGQRYQPDGEDDVLAPPAWQQGRLPSPDAMRTQVTAPTAAVAPVAGSATGNYQGAAAQLSTVPLQRHRGDAASEGQAVQALPQLLLAGVGYQDQAVSLGDLGGVQTAVSRQDHVTAVGKAPYHATAELPLEQVGRHRS</sequence>
<gene>
    <name evidence="2" type="ORF">D5R93_00415</name>
</gene>
<dbReference type="Proteomes" id="UP000273001">
    <property type="component" value="Chromosome"/>
</dbReference>
<name>A0ABM6Z0X9_9ACTO</name>